<evidence type="ECO:0000313" key="15">
    <source>
        <dbReference type="Proteomes" id="UP000242547"/>
    </source>
</evidence>
<evidence type="ECO:0000256" key="4">
    <source>
        <dbReference type="ARBA" id="ARBA00022692"/>
    </source>
</evidence>
<evidence type="ECO:0000256" key="1">
    <source>
        <dbReference type="ARBA" id="ARBA00004651"/>
    </source>
</evidence>
<dbReference type="GO" id="GO:0000271">
    <property type="term" value="P:polysaccharide biosynthetic process"/>
    <property type="evidence" value="ECO:0007669"/>
    <property type="project" value="UniProtKB-KW"/>
</dbReference>
<dbReference type="GO" id="GO:0004713">
    <property type="term" value="F:protein tyrosine kinase activity"/>
    <property type="evidence" value="ECO:0007669"/>
    <property type="project" value="TreeGrafter"/>
</dbReference>
<keyword evidence="3" id="KW-1003">Cell membrane</keyword>
<organism evidence="12 16">
    <name type="scientific">Staphylococcus devriesei</name>
    <dbReference type="NCBI Taxonomy" id="586733"/>
    <lineage>
        <taxon>Bacteria</taxon>
        <taxon>Bacillati</taxon>
        <taxon>Bacillota</taxon>
        <taxon>Bacilli</taxon>
        <taxon>Bacillales</taxon>
        <taxon>Staphylococcaceae</taxon>
        <taxon>Staphylococcus</taxon>
    </lineage>
</organism>
<comment type="subcellular location">
    <subcellularLocation>
        <location evidence="1">Cell membrane</location>
        <topology evidence="1">Multi-pass membrane protein</topology>
    </subcellularLocation>
</comment>
<evidence type="ECO:0000256" key="2">
    <source>
        <dbReference type="ARBA" id="ARBA00006683"/>
    </source>
</evidence>
<dbReference type="Proteomes" id="UP000242547">
    <property type="component" value="Unassembled WGS sequence"/>
</dbReference>
<evidence type="ECO:0000256" key="3">
    <source>
        <dbReference type="ARBA" id="ARBA00022475"/>
    </source>
</evidence>
<evidence type="ECO:0000313" key="11">
    <source>
        <dbReference type="EMBL" id="PTE70611.1"/>
    </source>
</evidence>
<reference evidence="12" key="2">
    <citation type="submission" date="2018-03" db="EMBL/GenBank/DDBJ databases">
        <authorList>
            <person name="Keele B.F."/>
        </authorList>
    </citation>
    <scope>NUCLEOTIDE SEQUENCE</scope>
    <source>
        <strain evidence="12">SNUC 4143</strain>
        <strain evidence="11">SNUC 761</strain>
    </source>
</reference>
<evidence type="ECO:0000256" key="5">
    <source>
        <dbReference type="ARBA" id="ARBA00022903"/>
    </source>
</evidence>
<dbReference type="InterPro" id="IPR050445">
    <property type="entry name" value="Bact_polysacc_biosynth/exp"/>
</dbReference>
<feature type="domain" description="Polysaccharide chain length determinant N-terminal" evidence="10">
    <location>
        <begin position="3"/>
        <end position="92"/>
    </location>
</feature>
<evidence type="ECO:0000313" key="12">
    <source>
        <dbReference type="EMBL" id="PTF11682.1"/>
    </source>
</evidence>
<sequence length="220" mass="24802">MENTVDFTKIWEIIKKNWKLLVLLPIVFLLISLIYTFFIATPKYEASTQVLVNEKEKDKNMMAQEVQSNIQLVNTYSEILKSPRILDEVAKKHDDYSSSKLNKMISVNTEAESQILNVSVRASNEEKSEKLANDIAKVFKKQIPDIMNVDNVTVLSNANGTSTKVSPKITTNIVGGLLLGLIIAALIVALKELFDKRIRTEEDVERELEIPVLGSIPKIK</sequence>
<reference evidence="14 15" key="1">
    <citation type="journal article" date="2016" name="Front. Microbiol.">
        <title>Comprehensive Phylogenetic Analysis of Bovine Non-aureus Staphylococci Species Based on Whole-Genome Sequencing.</title>
        <authorList>
            <person name="Naushad S."/>
            <person name="Barkema H.W."/>
            <person name="Luby C."/>
            <person name="Condas L.A."/>
            <person name="Nobrega D.B."/>
            <person name="Carson D.A."/>
            <person name="De Buck J."/>
        </authorList>
    </citation>
    <scope>NUCLEOTIDE SEQUENCE [LARGE SCALE GENOMIC DNA]</scope>
    <source>
        <strain evidence="13 14">SNUC 1409</strain>
        <strain evidence="12 16">SNUC 4143</strain>
        <strain evidence="11 15">SNUC 761</strain>
    </source>
</reference>
<keyword evidence="8" id="KW-0270">Exopolysaccharide synthesis</keyword>
<feature type="transmembrane region" description="Helical" evidence="9">
    <location>
        <begin position="20"/>
        <end position="40"/>
    </location>
</feature>
<evidence type="ECO:0000313" key="13">
    <source>
        <dbReference type="EMBL" id="PTF14857.1"/>
    </source>
</evidence>
<name>A0A2K4DMU0_9STAP</name>
<dbReference type="EMBL" id="PYZL01000113">
    <property type="protein sequence ID" value="PTE70611.1"/>
    <property type="molecule type" value="Genomic_DNA"/>
</dbReference>
<evidence type="ECO:0000256" key="9">
    <source>
        <dbReference type="SAM" id="Phobius"/>
    </source>
</evidence>
<evidence type="ECO:0000313" key="16">
    <source>
        <dbReference type="Proteomes" id="UP000243350"/>
    </source>
</evidence>
<dbReference type="Proteomes" id="UP000242088">
    <property type="component" value="Unassembled WGS sequence"/>
</dbReference>
<accession>A0A2K4DMU0</accession>
<reference evidence="13" key="3">
    <citation type="submission" date="2018-03" db="EMBL/GenBank/DDBJ databases">
        <authorList>
            <person name="Naushad S."/>
        </authorList>
    </citation>
    <scope>NUCLEOTIDE SEQUENCE</scope>
    <source>
        <strain evidence="13">SNUC 1409</strain>
    </source>
</reference>
<gene>
    <name evidence="11" type="ORF">BUY44_10780</name>
    <name evidence="13" type="ORF">BUY47_02315</name>
    <name evidence="12" type="ORF">BUY48_10270</name>
</gene>
<proteinExistence type="inferred from homology"/>
<keyword evidence="14" id="KW-1185">Reference proteome</keyword>
<evidence type="ECO:0000256" key="6">
    <source>
        <dbReference type="ARBA" id="ARBA00022989"/>
    </source>
</evidence>
<dbReference type="InterPro" id="IPR003856">
    <property type="entry name" value="LPS_length_determ_N"/>
</dbReference>
<keyword evidence="5" id="KW-0972">Capsule biogenesis/degradation</keyword>
<dbReference type="EMBL" id="PYZI01000002">
    <property type="protein sequence ID" value="PTF14857.1"/>
    <property type="molecule type" value="Genomic_DNA"/>
</dbReference>
<evidence type="ECO:0000259" key="10">
    <source>
        <dbReference type="Pfam" id="PF02706"/>
    </source>
</evidence>
<comment type="caution">
    <text evidence="12">The sequence shown here is derived from an EMBL/GenBank/DDBJ whole genome shotgun (WGS) entry which is preliminary data.</text>
</comment>
<evidence type="ECO:0000256" key="8">
    <source>
        <dbReference type="ARBA" id="ARBA00023169"/>
    </source>
</evidence>
<dbReference type="GO" id="GO:0005886">
    <property type="term" value="C:plasma membrane"/>
    <property type="evidence" value="ECO:0007669"/>
    <property type="project" value="UniProtKB-SubCell"/>
</dbReference>
<keyword evidence="6 9" id="KW-1133">Transmembrane helix</keyword>
<dbReference type="PANTHER" id="PTHR32309:SF13">
    <property type="entry name" value="FERRIC ENTEROBACTIN TRANSPORT PROTEIN FEPE"/>
    <property type="match status" value="1"/>
</dbReference>
<dbReference type="GeneID" id="48886967"/>
<dbReference type="EMBL" id="PYZH01000086">
    <property type="protein sequence ID" value="PTF11682.1"/>
    <property type="molecule type" value="Genomic_DNA"/>
</dbReference>
<dbReference type="Pfam" id="PF02706">
    <property type="entry name" value="Wzz"/>
    <property type="match status" value="1"/>
</dbReference>
<dbReference type="OrthoDB" id="2360475at2"/>
<comment type="similarity">
    <text evidence="2">Belongs to the CpsC/CapA family.</text>
</comment>
<evidence type="ECO:0000256" key="7">
    <source>
        <dbReference type="ARBA" id="ARBA00023136"/>
    </source>
</evidence>
<evidence type="ECO:0000313" key="14">
    <source>
        <dbReference type="Proteomes" id="UP000242088"/>
    </source>
</evidence>
<dbReference type="AlphaFoldDB" id="A0A2K4DMU0"/>
<dbReference type="PANTHER" id="PTHR32309">
    <property type="entry name" value="TYROSINE-PROTEIN KINASE"/>
    <property type="match status" value="1"/>
</dbReference>
<protein>
    <submittedName>
        <fullName evidence="12">Capsule biosynthesis protein CapA</fullName>
    </submittedName>
</protein>
<dbReference type="RefSeq" id="WP_103166561.1">
    <property type="nucleotide sequence ID" value="NZ_CP130489.1"/>
</dbReference>
<keyword evidence="7 9" id="KW-0472">Membrane</keyword>
<keyword evidence="4 9" id="KW-0812">Transmembrane</keyword>
<feature type="transmembrane region" description="Helical" evidence="9">
    <location>
        <begin position="169"/>
        <end position="190"/>
    </location>
</feature>
<dbReference type="Proteomes" id="UP000243350">
    <property type="component" value="Unassembled WGS sequence"/>
</dbReference>